<protein>
    <submittedName>
        <fullName evidence="5">LacI family DNA-binding transcriptional regulator</fullName>
    </submittedName>
</protein>
<keyword evidence="2 5" id="KW-0238">DNA-binding</keyword>
<keyword evidence="6" id="KW-1185">Reference proteome</keyword>
<dbReference type="Pfam" id="PF13377">
    <property type="entry name" value="Peripla_BP_3"/>
    <property type="match status" value="1"/>
</dbReference>
<keyword evidence="1" id="KW-0805">Transcription regulation</keyword>
<reference evidence="5 6" key="1">
    <citation type="submission" date="2023-06" db="EMBL/GenBank/DDBJ databases">
        <title>Identification and characterization of horizontal gene transfer across gut microbiota members of farm animals based on homology search.</title>
        <authorList>
            <person name="Schwarzerova J."/>
            <person name="Nykrynova M."/>
            <person name="Jureckova K."/>
            <person name="Cejkova D."/>
            <person name="Rychlik I."/>
        </authorList>
    </citation>
    <scope>NUCLEOTIDE SEQUENCE [LARGE SCALE GENOMIC DNA]</scope>
    <source>
        <strain evidence="5 6">ET340</strain>
    </source>
</reference>
<keyword evidence="3" id="KW-0804">Transcription</keyword>
<evidence type="ECO:0000313" key="6">
    <source>
        <dbReference type="Proteomes" id="UP001529380"/>
    </source>
</evidence>
<dbReference type="InterPro" id="IPR000843">
    <property type="entry name" value="HTH_LacI"/>
</dbReference>
<dbReference type="EMBL" id="JAUDCL010000009">
    <property type="protein sequence ID" value="MDM8200986.1"/>
    <property type="molecule type" value="Genomic_DNA"/>
</dbReference>
<sequence length="321" mass="35981">MDRKVTMEAIAGELGVSKSAVSKALNGKTDISRELRDTILHKAKELHYSKAPFYHILVLSAARYFGKNGSYYQQLVQMLQEALGALGHTCELRRISAEEEARGLTLSDGELFSADGLIVLGGLACERIEDLQALGLPLLLFDYYTNKLDIDWVTPNDYFNAYTLTDFLIARGHTEIGFCGNTRMTSGMQDRFLGYQKALLENGLLLHPEWVMNDRAESGRDIPLLLPDCLPTAYLCVCDKTAYRLVNVLAAAGIRVPEQVAVVTFDDSTYSRRCSPRLTTISVEKDQLINRCITLLLKKIRTDGYREHVFLSGQIRVRESC</sequence>
<accession>A0ABT7UQ32</accession>
<dbReference type="Gene3D" id="3.40.50.2300">
    <property type="match status" value="2"/>
</dbReference>
<proteinExistence type="predicted"/>
<dbReference type="InterPro" id="IPR028082">
    <property type="entry name" value="Peripla_BP_I"/>
</dbReference>
<dbReference type="Pfam" id="PF00356">
    <property type="entry name" value="LacI"/>
    <property type="match status" value="1"/>
</dbReference>
<comment type="caution">
    <text evidence="5">The sequence shown here is derived from an EMBL/GenBank/DDBJ whole genome shotgun (WGS) entry which is preliminary data.</text>
</comment>
<dbReference type="PANTHER" id="PTHR30146">
    <property type="entry name" value="LACI-RELATED TRANSCRIPTIONAL REPRESSOR"/>
    <property type="match status" value="1"/>
</dbReference>
<dbReference type="PANTHER" id="PTHR30146:SF109">
    <property type="entry name" value="HTH-TYPE TRANSCRIPTIONAL REGULATOR GALS"/>
    <property type="match status" value="1"/>
</dbReference>
<dbReference type="PROSITE" id="PS50932">
    <property type="entry name" value="HTH_LACI_2"/>
    <property type="match status" value="1"/>
</dbReference>
<feature type="domain" description="HTH lacI-type" evidence="4">
    <location>
        <begin position="5"/>
        <end position="59"/>
    </location>
</feature>
<evidence type="ECO:0000256" key="1">
    <source>
        <dbReference type="ARBA" id="ARBA00023015"/>
    </source>
</evidence>
<dbReference type="CDD" id="cd01392">
    <property type="entry name" value="HTH_LacI"/>
    <property type="match status" value="1"/>
</dbReference>
<evidence type="ECO:0000313" key="5">
    <source>
        <dbReference type="EMBL" id="MDM8200986.1"/>
    </source>
</evidence>
<dbReference type="GO" id="GO:0003677">
    <property type="term" value="F:DNA binding"/>
    <property type="evidence" value="ECO:0007669"/>
    <property type="project" value="UniProtKB-KW"/>
</dbReference>
<evidence type="ECO:0000256" key="3">
    <source>
        <dbReference type="ARBA" id="ARBA00023163"/>
    </source>
</evidence>
<dbReference type="RefSeq" id="WP_289599634.1">
    <property type="nucleotide sequence ID" value="NZ_JAUDCL010000009.1"/>
</dbReference>
<dbReference type="InterPro" id="IPR046335">
    <property type="entry name" value="LacI/GalR-like_sensor"/>
</dbReference>
<evidence type="ECO:0000259" key="4">
    <source>
        <dbReference type="PROSITE" id="PS50932"/>
    </source>
</evidence>
<name>A0ABT7UQ32_9FIRM</name>
<organism evidence="5 6">
    <name type="scientific">Allofournierella massiliensis</name>
    <dbReference type="NCBI Taxonomy" id="1650663"/>
    <lineage>
        <taxon>Bacteria</taxon>
        <taxon>Bacillati</taxon>
        <taxon>Bacillota</taxon>
        <taxon>Clostridia</taxon>
        <taxon>Eubacteriales</taxon>
        <taxon>Oscillospiraceae</taxon>
        <taxon>Allofournierella</taxon>
    </lineage>
</organism>
<evidence type="ECO:0000256" key="2">
    <source>
        <dbReference type="ARBA" id="ARBA00023125"/>
    </source>
</evidence>
<dbReference type="SMART" id="SM00354">
    <property type="entry name" value="HTH_LACI"/>
    <property type="match status" value="1"/>
</dbReference>
<dbReference type="InterPro" id="IPR010982">
    <property type="entry name" value="Lambda_DNA-bd_dom_sf"/>
</dbReference>
<dbReference type="SUPFAM" id="SSF47413">
    <property type="entry name" value="lambda repressor-like DNA-binding domains"/>
    <property type="match status" value="1"/>
</dbReference>
<gene>
    <name evidence="5" type="ORF">QUW08_06725</name>
</gene>
<dbReference type="Proteomes" id="UP001529380">
    <property type="component" value="Unassembled WGS sequence"/>
</dbReference>
<dbReference type="SUPFAM" id="SSF53822">
    <property type="entry name" value="Periplasmic binding protein-like I"/>
    <property type="match status" value="1"/>
</dbReference>
<dbReference type="Gene3D" id="1.10.260.40">
    <property type="entry name" value="lambda repressor-like DNA-binding domains"/>
    <property type="match status" value="1"/>
</dbReference>